<evidence type="ECO:0000313" key="3">
    <source>
        <dbReference type="Proteomes" id="UP000640509"/>
    </source>
</evidence>
<sequence>MSAHRELYARVEILVAIHKGTPMQLTRLVYASYHGGTTDKALGDILDQSQANNEVDGITGILVASDEDFMQFLEGGRTAVAECMMRIMKDERHQNIRILLAGEAETRLFSGWSMRGIDASQLNQRIRDRYWTCGAFGPGYLSHAEIEELCIALSKTP</sequence>
<evidence type="ECO:0000313" key="2">
    <source>
        <dbReference type="EMBL" id="GGF82068.1"/>
    </source>
</evidence>
<comment type="caution">
    <text evidence="2">The sequence shown here is derived from an EMBL/GenBank/DDBJ whole genome shotgun (WGS) entry which is preliminary data.</text>
</comment>
<dbReference type="SUPFAM" id="SSF54975">
    <property type="entry name" value="Acylphosphatase/BLUF domain-like"/>
    <property type="match status" value="1"/>
</dbReference>
<name>A0ABQ1VPM9_9RHOB</name>
<accession>A0ABQ1VPM9</accession>
<reference evidence="3" key="1">
    <citation type="journal article" date="2019" name="Int. J. Syst. Evol. Microbiol.">
        <title>The Global Catalogue of Microorganisms (GCM) 10K type strain sequencing project: providing services to taxonomists for standard genome sequencing and annotation.</title>
        <authorList>
            <consortium name="The Broad Institute Genomics Platform"/>
            <consortium name="The Broad Institute Genome Sequencing Center for Infectious Disease"/>
            <person name="Wu L."/>
            <person name="Ma J."/>
        </authorList>
    </citation>
    <scope>NUCLEOTIDE SEQUENCE [LARGE SCALE GENOMIC DNA]</scope>
    <source>
        <strain evidence="3">CGMCC 1.15419</strain>
    </source>
</reference>
<dbReference type="SMART" id="SM01034">
    <property type="entry name" value="BLUF"/>
    <property type="match status" value="1"/>
</dbReference>
<dbReference type="Proteomes" id="UP000640509">
    <property type="component" value="Unassembled WGS sequence"/>
</dbReference>
<gene>
    <name evidence="2" type="ORF">GCM10011402_38340</name>
</gene>
<organism evidence="2 3">
    <name type="scientific">Paracoccus acridae</name>
    <dbReference type="NCBI Taxonomy" id="1795310"/>
    <lineage>
        <taxon>Bacteria</taxon>
        <taxon>Pseudomonadati</taxon>
        <taxon>Pseudomonadota</taxon>
        <taxon>Alphaproteobacteria</taxon>
        <taxon>Rhodobacterales</taxon>
        <taxon>Paracoccaceae</taxon>
        <taxon>Paracoccus</taxon>
    </lineage>
</organism>
<dbReference type="EMBL" id="BMIV01000046">
    <property type="protein sequence ID" value="GGF82068.1"/>
    <property type="molecule type" value="Genomic_DNA"/>
</dbReference>
<evidence type="ECO:0000259" key="1">
    <source>
        <dbReference type="PROSITE" id="PS50925"/>
    </source>
</evidence>
<dbReference type="InterPro" id="IPR007024">
    <property type="entry name" value="BLUF_domain"/>
</dbReference>
<protein>
    <recommendedName>
        <fullName evidence="1">BLUF domain-containing protein</fullName>
    </recommendedName>
</protein>
<dbReference type="PROSITE" id="PS50925">
    <property type="entry name" value="BLUF"/>
    <property type="match status" value="1"/>
</dbReference>
<keyword evidence="3" id="KW-1185">Reference proteome</keyword>
<dbReference type="Pfam" id="PF04940">
    <property type="entry name" value="BLUF"/>
    <property type="match status" value="1"/>
</dbReference>
<dbReference type="InterPro" id="IPR036046">
    <property type="entry name" value="Acylphosphatase-like_dom_sf"/>
</dbReference>
<feature type="domain" description="BLUF" evidence="1">
    <location>
        <begin position="25"/>
        <end position="115"/>
    </location>
</feature>
<dbReference type="Gene3D" id="3.30.70.100">
    <property type="match status" value="1"/>
</dbReference>
<proteinExistence type="predicted"/>